<keyword evidence="14" id="KW-1185">Reference proteome</keyword>
<evidence type="ECO:0000256" key="12">
    <source>
        <dbReference type="ARBA" id="ARBA00047990"/>
    </source>
</evidence>
<evidence type="ECO:0000256" key="6">
    <source>
        <dbReference type="ARBA" id="ARBA00022496"/>
    </source>
</evidence>
<dbReference type="PRINTS" id="PR00904">
    <property type="entry name" value="FRATAXIN"/>
</dbReference>
<dbReference type="Pfam" id="PF01491">
    <property type="entry name" value="Frataxin_Cyay"/>
    <property type="match status" value="1"/>
</dbReference>
<evidence type="ECO:0000256" key="10">
    <source>
        <dbReference type="ARBA" id="ARBA00023065"/>
    </source>
</evidence>
<keyword evidence="4" id="KW-0409">Iron storage</keyword>
<evidence type="ECO:0000256" key="7">
    <source>
        <dbReference type="ARBA" id="ARBA00022946"/>
    </source>
</evidence>
<dbReference type="PROSITE" id="PS50810">
    <property type="entry name" value="FRATAXIN_2"/>
    <property type="match status" value="1"/>
</dbReference>
<comment type="catalytic activity">
    <reaction evidence="12">
        <text>4 Fe(2+) + O2 + 4 H(+) = 4 Fe(3+) + 2 H2O</text>
        <dbReference type="Rhea" id="RHEA:11148"/>
        <dbReference type="ChEBI" id="CHEBI:15377"/>
        <dbReference type="ChEBI" id="CHEBI:15378"/>
        <dbReference type="ChEBI" id="CHEBI:15379"/>
        <dbReference type="ChEBI" id="CHEBI:29033"/>
        <dbReference type="ChEBI" id="CHEBI:29034"/>
        <dbReference type="EC" id="1.16.3.1"/>
    </reaction>
</comment>
<keyword evidence="5" id="KW-0813">Transport</keyword>
<evidence type="ECO:0000256" key="9">
    <source>
        <dbReference type="ARBA" id="ARBA00023004"/>
    </source>
</evidence>
<protein>
    <recommendedName>
        <fullName evidence="3">ferroxidase</fullName>
        <ecNumber evidence="3">1.16.3.1</ecNumber>
    </recommendedName>
</protein>
<dbReference type="InterPro" id="IPR017789">
    <property type="entry name" value="Frataxin"/>
</dbReference>
<reference evidence="13 14" key="1">
    <citation type="submission" date="2024-09" db="EMBL/GenBank/DDBJ databases">
        <title>Chromosome-scale assembly of Riccia sorocarpa.</title>
        <authorList>
            <person name="Paukszto L."/>
        </authorList>
    </citation>
    <scope>NUCLEOTIDE SEQUENCE [LARGE SCALE GENOMIC DNA]</scope>
    <source>
        <strain evidence="13">LP-2024</strain>
        <tissue evidence="13">Aerial parts of the thallus</tissue>
    </source>
</reference>
<keyword evidence="9" id="KW-0408">Iron</keyword>
<comment type="subcellular location">
    <subcellularLocation>
        <location evidence="1">Mitochondrion</location>
    </subcellularLocation>
</comment>
<evidence type="ECO:0000256" key="2">
    <source>
        <dbReference type="ARBA" id="ARBA00008183"/>
    </source>
</evidence>
<keyword evidence="11" id="KW-0496">Mitochondrion</keyword>
<gene>
    <name evidence="13" type="ORF">R1sor_016973</name>
</gene>
<dbReference type="AlphaFoldDB" id="A0ABD3I9G2"/>
<dbReference type="GO" id="GO:0006826">
    <property type="term" value="P:iron ion transport"/>
    <property type="evidence" value="ECO:0007669"/>
    <property type="project" value="UniProtKB-KW"/>
</dbReference>
<dbReference type="GO" id="GO:0005739">
    <property type="term" value="C:mitochondrion"/>
    <property type="evidence" value="ECO:0007669"/>
    <property type="project" value="UniProtKB-SubCell"/>
</dbReference>
<evidence type="ECO:0000256" key="5">
    <source>
        <dbReference type="ARBA" id="ARBA00022448"/>
    </source>
</evidence>
<proteinExistence type="inferred from homology"/>
<dbReference type="GO" id="GO:0006879">
    <property type="term" value="P:intracellular iron ion homeostasis"/>
    <property type="evidence" value="ECO:0007669"/>
    <property type="project" value="UniProtKB-KW"/>
</dbReference>
<dbReference type="EC" id="1.16.3.1" evidence="3"/>
<dbReference type="Proteomes" id="UP001633002">
    <property type="component" value="Unassembled WGS sequence"/>
</dbReference>
<accession>A0ABD3I9G2</accession>
<organism evidence="13 14">
    <name type="scientific">Riccia sorocarpa</name>
    <dbReference type="NCBI Taxonomy" id="122646"/>
    <lineage>
        <taxon>Eukaryota</taxon>
        <taxon>Viridiplantae</taxon>
        <taxon>Streptophyta</taxon>
        <taxon>Embryophyta</taxon>
        <taxon>Marchantiophyta</taxon>
        <taxon>Marchantiopsida</taxon>
        <taxon>Marchantiidae</taxon>
        <taxon>Marchantiales</taxon>
        <taxon>Ricciaceae</taxon>
        <taxon>Riccia</taxon>
    </lineage>
</organism>
<keyword evidence="7" id="KW-0809">Transit peptide</keyword>
<evidence type="ECO:0000256" key="4">
    <source>
        <dbReference type="ARBA" id="ARBA00022434"/>
    </source>
</evidence>
<dbReference type="InterPro" id="IPR002908">
    <property type="entry name" value="Frataxin/CyaY"/>
</dbReference>
<comment type="similarity">
    <text evidence="2">Belongs to the frataxin family.</text>
</comment>
<keyword evidence="10" id="KW-0406">Ion transport</keyword>
<dbReference type="InterPro" id="IPR020895">
    <property type="entry name" value="Frataxin_CS"/>
</dbReference>
<evidence type="ECO:0000313" key="13">
    <source>
        <dbReference type="EMBL" id="KAL3698951.1"/>
    </source>
</evidence>
<dbReference type="SMART" id="SM01219">
    <property type="entry name" value="Frataxin_Cyay"/>
    <property type="match status" value="1"/>
</dbReference>
<dbReference type="GO" id="GO:0004322">
    <property type="term" value="F:ferroxidase activity"/>
    <property type="evidence" value="ECO:0007669"/>
    <property type="project" value="UniProtKB-EC"/>
</dbReference>
<dbReference type="EMBL" id="JBJQOH010000001">
    <property type="protein sequence ID" value="KAL3698951.1"/>
    <property type="molecule type" value="Genomic_DNA"/>
</dbReference>
<evidence type="ECO:0000256" key="3">
    <source>
        <dbReference type="ARBA" id="ARBA00013107"/>
    </source>
</evidence>
<dbReference type="NCBIfam" id="TIGR03422">
    <property type="entry name" value="mito_frataxin"/>
    <property type="match status" value="1"/>
</dbReference>
<dbReference type="SUPFAM" id="SSF55387">
    <property type="entry name" value="Frataxin/Nqo15-like"/>
    <property type="match status" value="1"/>
</dbReference>
<name>A0ABD3I9G2_9MARC</name>
<keyword evidence="6" id="KW-0410">Iron transport</keyword>
<dbReference type="InterPro" id="IPR036524">
    <property type="entry name" value="Frataxin/CyaY_sf"/>
</dbReference>
<dbReference type="PANTHER" id="PTHR16821:SF2">
    <property type="entry name" value="FRATAXIN, MITOCHONDRIAL"/>
    <property type="match status" value="1"/>
</dbReference>
<dbReference type="PROSITE" id="PS01344">
    <property type="entry name" value="FRATAXIN_1"/>
    <property type="match status" value="1"/>
</dbReference>
<dbReference type="NCBIfam" id="TIGR03421">
    <property type="entry name" value="FeS_CyaY"/>
    <property type="match status" value="1"/>
</dbReference>
<evidence type="ECO:0000313" key="14">
    <source>
        <dbReference type="Proteomes" id="UP001633002"/>
    </source>
</evidence>
<evidence type="ECO:0000256" key="1">
    <source>
        <dbReference type="ARBA" id="ARBA00004173"/>
    </source>
</evidence>
<dbReference type="PANTHER" id="PTHR16821">
    <property type="entry name" value="FRATAXIN"/>
    <property type="match status" value="1"/>
</dbReference>
<keyword evidence="8" id="KW-0560">Oxidoreductase</keyword>
<evidence type="ECO:0000256" key="8">
    <source>
        <dbReference type="ARBA" id="ARBA00023002"/>
    </source>
</evidence>
<comment type="caution">
    <text evidence="13">The sequence shown here is derived from an EMBL/GenBank/DDBJ whole genome shotgun (WGS) entry which is preliminary data.</text>
</comment>
<evidence type="ECO:0000256" key="11">
    <source>
        <dbReference type="ARBA" id="ARBA00023128"/>
    </source>
</evidence>
<dbReference type="Gene3D" id="3.30.920.10">
    <property type="entry name" value="Frataxin/CyaY"/>
    <property type="match status" value="1"/>
</dbReference>
<sequence length="234" mass="25968">MKGRKLARPLAESCRGFCHNLVDGVSLRRGALRLRTTATTALTPHLELLQRAENPESCTVFEDGEISGIARRNSRVFGISSTFAVRKCHGAIVRHSAVWEKSRSYSASANNAGPAPVNPSTLLDEELFHELADDILHQLQEKIEILGEDLNVDGFDSDYSSGVLTIRLGQLGTYVINKQTPNRQIWLSSPVSGPGRYDWVESEKGWVYRRTKAELVSLLEKEFSQLLNTSVSLS</sequence>